<feature type="region of interest" description="Disordered" evidence="1">
    <location>
        <begin position="74"/>
        <end position="97"/>
    </location>
</feature>
<accession>A0A1V9A5U6</accession>
<dbReference type="EMBL" id="MWIH01000005">
    <property type="protein sequence ID" value="OQO92451.1"/>
    <property type="molecule type" value="Genomic_DNA"/>
</dbReference>
<evidence type="ECO:0000313" key="2">
    <source>
        <dbReference type="EMBL" id="OQO92451.1"/>
    </source>
</evidence>
<evidence type="ECO:0000313" key="3">
    <source>
        <dbReference type="Proteomes" id="UP000192591"/>
    </source>
</evidence>
<sequence length="97" mass="9893">MSMFVIVQPSGGDGAEVVEPTPGVRQLIVGVGNAALSVQVPGRIGGPADAARFARGLSSAALDFAEWCEQQSFGRHRLGDSPRGGDPSASWPTEGGS</sequence>
<evidence type="ECO:0000256" key="1">
    <source>
        <dbReference type="SAM" id="MobiDB-lite"/>
    </source>
</evidence>
<reference evidence="2 3" key="1">
    <citation type="submission" date="2017-02" db="EMBL/GenBank/DDBJ databases">
        <title>Draft genome of Saccharomonospora sp. 154.</title>
        <authorList>
            <person name="Alonso-Carmona G.S."/>
            <person name="De La Haba R."/>
            <person name="Vera-Gargallo B."/>
            <person name="Sandoval-Trujillo A.H."/>
            <person name="Ramirez-Duran N."/>
            <person name="Ventosa A."/>
        </authorList>
    </citation>
    <scope>NUCLEOTIDE SEQUENCE [LARGE SCALE GENOMIC DNA]</scope>
    <source>
        <strain evidence="2 3">LRS4.154</strain>
    </source>
</reference>
<dbReference type="STRING" id="1962155.B1813_09635"/>
<protein>
    <submittedName>
        <fullName evidence="2">Uncharacterized protein</fullName>
    </submittedName>
</protein>
<dbReference type="Proteomes" id="UP000192591">
    <property type="component" value="Unassembled WGS sequence"/>
</dbReference>
<gene>
    <name evidence="2" type="ORF">B1813_09635</name>
</gene>
<dbReference type="AlphaFoldDB" id="A0A1V9A5U6"/>
<keyword evidence="3" id="KW-1185">Reference proteome</keyword>
<organism evidence="2 3">
    <name type="scientific">Saccharomonospora piscinae</name>
    <dbReference type="NCBI Taxonomy" id="687388"/>
    <lineage>
        <taxon>Bacteria</taxon>
        <taxon>Bacillati</taxon>
        <taxon>Actinomycetota</taxon>
        <taxon>Actinomycetes</taxon>
        <taxon>Pseudonocardiales</taxon>
        <taxon>Pseudonocardiaceae</taxon>
        <taxon>Saccharomonospora</taxon>
    </lineage>
</organism>
<comment type="caution">
    <text evidence="2">The sequence shown here is derived from an EMBL/GenBank/DDBJ whole genome shotgun (WGS) entry which is preliminary data.</text>
</comment>
<proteinExistence type="predicted"/>
<name>A0A1V9A5U6_SACPI</name>